<name>A0A9P2H8W3_MYCTX</name>
<accession>A0A9P2H8W3</accession>
<dbReference type="AlphaFoldDB" id="A0A9P2H8W3"/>
<gene>
    <name evidence="1" type="ORF">TBOG_02492</name>
</gene>
<evidence type="ECO:0000313" key="1">
    <source>
        <dbReference type="EMBL" id="EFD43657.2"/>
    </source>
</evidence>
<protein>
    <submittedName>
        <fullName evidence="1">Uncharacterized protein</fullName>
    </submittedName>
</protein>
<dbReference type="Proteomes" id="UP000005088">
    <property type="component" value="Unassembled WGS sequence"/>
</dbReference>
<reference evidence="2" key="1">
    <citation type="submission" date="2009-03" db="EMBL/GenBank/DDBJ databases">
        <title>The Genome Sequence of Mycobacterium africanum strain K85 (originally listed here as Mycobacterium tuberculosis).</title>
        <authorList>
            <consortium name="The Broad Institute Genome Sequencing Platform"/>
            <person name="Small P."/>
            <person name="Gagneaux S."/>
            <person name="Hopewell P."/>
            <person name="Young S.K."/>
            <person name="Kodira C.D."/>
            <person name="Zeng Q."/>
            <person name="Koehrsen M."/>
            <person name="Alvarado L."/>
            <person name="Berlin A."/>
            <person name="Borenstein D."/>
            <person name="Chen Z."/>
            <person name="Engels R."/>
            <person name="Freedman E."/>
            <person name="Gellesch M."/>
            <person name="Goldberg J."/>
            <person name="Griggs A."/>
            <person name="Gujja S."/>
            <person name="Heiman D."/>
            <person name="Hepburn T."/>
            <person name="Howarth C."/>
            <person name="Jen D."/>
            <person name="Larson L."/>
            <person name="Lewis B."/>
            <person name="Mehta T."/>
            <person name="Park D."/>
            <person name="Pearson M."/>
            <person name="Roberts A."/>
            <person name="Saif S."/>
            <person name="Shea T."/>
            <person name="Shenoy N."/>
            <person name="Sisk P."/>
            <person name="Stolte C."/>
            <person name="Sykes S."/>
            <person name="Walk T."/>
            <person name="White J."/>
            <person name="Yandava C."/>
            <person name="Nusbaum C."/>
            <person name="Galagan J."/>
            <person name="Birren B."/>
        </authorList>
    </citation>
    <scope>NUCLEOTIDE SEQUENCE [LARGE SCALE GENOMIC DNA]</scope>
    <source>
        <strain evidence="2">K85</strain>
    </source>
</reference>
<sequence>MLCCLGGRQAHHRSSRWLESRWRGTTIRHQQRARRAVIGCRILTASIRARRPEPSRPARLPPWSSKQLAANEPVVLPAPTRALSAGFQAQRRLMSLRTANSSTASWGARSAICLLLICTLRRVIRINCNVIAYTGAMMYFVSPILRIEQG</sequence>
<organism evidence="1 2">
    <name type="scientific">Mycobacterium tuberculosis variant africanum K85</name>
    <dbReference type="NCBI Taxonomy" id="611304"/>
    <lineage>
        <taxon>Bacteria</taxon>
        <taxon>Bacillati</taxon>
        <taxon>Actinomycetota</taxon>
        <taxon>Actinomycetes</taxon>
        <taxon>Mycobacteriales</taxon>
        <taxon>Mycobacteriaceae</taxon>
        <taxon>Mycobacterium</taxon>
        <taxon>Mycobacterium tuberculosis complex</taxon>
    </lineage>
</organism>
<evidence type="ECO:0000313" key="2">
    <source>
        <dbReference type="Proteomes" id="UP000005088"/>
    </source>
</evidence>
<dbReference type="EMBL" id="GG663503">
    <property type="protein sequence ID" value="EFD43657.2"/>
    <property type="molecule type" value="Genomic_DNA"/>
</dbReference>
<proteinExistence type="predicted"/>